<dbReference type="EMBL" id="JAMAST010000006">
    <property type="protein sequence ID" value="MCL1631761.1"/>
    <property type="molecule type" value="Genomic_DNA"/>
</dbReference>
<dbReference type="Proteomes" id="UP001203004">
    <property type="component" value="Unassembled WGS sequence"/>
</dbReference>
<gene>
    <name evidence="2" type="ORF">M3N64_07340</name>
</gene>
<dbReference type="InterPro" id="IPR045155">
    <property type="entry name" value="Beta-lactam_cat"/>
</dbReference>
<name>A0ABT0MA59_9BACL</name>
<keyword evidence="2" id="KW-0378">Hydrolase</keyword>
<dbReference type="Pfam" id="PF13354">
    <property type="entry name" value="Beta-lactamase2"/>
    <property type="match status" value="1"/>
</dbReference>
<keyword evidence="3" id="KW-1185">Reference proteome</keyword>
<dbReference type="GO" id="GO:0016787">
    <property type="term" value="F:hydrolase activity"/>
    <property type="evidence" value="ECO:0007669"/>
    <property type="project" value="UniProtKB-KW"/>
</dbReference>
<dbReference type="InterPro" id="IPR012338">
    <property type="entry name" value="Beta-lactam/transpept-like"/>
</dbReference>
<feature type="domain" description="Beta-lactamase class A catalytic" evidence="1">
    <location>
        <begin position="31"/>
        <end position="235"/>
    </location>
</feature>
<sequence>MIDLKKQLQDEIMEIIYPLGDKIELEAVGSDGFSLSYRANIPMLSASLIKLPILLYAYKNPNIQSEVLDQTIHLDDDQIVSGSGVLQVLSVREWTIRDLLALMISVSDNTATNLLMDFFGIHRLQKWIEDQGLTETSIERKMMDMDAQKEGRTNWISAHDANWMIQQIFSEDTPLPGEAKSWLLRQQFRDKLPGLFDEKARPILVYNKTGEMEQVDHDAAYFSCDNEHMAVTVLTSGCENRQDALFALQQIGQLIAQYLLDISESVG</sequence>
<proteinExistence type="predicted"/>
<dbReference type="PANTHER" id="PTHR35333:SF3">
    <property type="entry name" value="BETA-LACTAMASE-TYPE TRANSPEPTIDASE FOLD CONTAINING PROTEIN"/>
    <property type="match status" value="1"/>
</dbReference>
<comment type="caution">
    <text evidence="2">The sequence shown here is derived from an EMBL/GenBank/DDBJ whole genome shotgun (WGS) entry which is preliminary data.</text>
</comment>
<evidence type="ECO:0000313" key="2">
    <source>
        <dbReference type="EMBL" id="MCL1631761.1"/>
    </source>
</evidence>
<dbReference type="Gene3D" id="3.40.710.10">
    <property type="entry name" value="DD-peptidase/beta-lactamase superfamily"/>
    <property type="match status" value="1"/>
</dbReference>
<evidence type="ECO:0000259" key="1">
    <source>
        <dbReference type="Pfam" id="PF13354"/>
    </source>
</evidence>
<protein>
    <submittedName>
        <fullName evidence="2">Class A beta-lactamase-related serine hydrolase</fullName>
    </submittedName>
</protein>
<accession>A0ABT0MA59</accession>
<reference evidence="2 3" key="1">
    <citation type="submission" date="2022-05" db="EMBL/GenBank/DDBJ databases">
        <title>Sporolactobacillus sp nov CPB3-1, isolated from tree bark (Mangifera indica L.).</title>
        <authorList>
            <person name="Phuengjayaem S."/>
            <person name="Tanasupawat S."/>
        </authorList>
    </citation>
    <scope>NUCLEOTIDE SEQUENCE [LARGE SCALE GENOMIC DNA]</scope>
    <source>
        <strain evidence="2 3">CPB3-1</strain>
    </source>
</reference>
<dbReference type="PANTHER" id="PTHR35333">
    <property type="entry name" value="BETA-LACTAMASE"/>
    <property type="match status" value="1"/>
</dbReference>
<organism evidence="2 3">
    <name type="scientific">Sporolactobacillus mangiferae</name>
    <dbReference type="NCBI Taxonomy" id="2940498"/>
    <lineage>
        <taxon>Bacteria</taxon>
        <taxon>Bacillati</taxon>
        <taxon>Bacillota</taxon>
        <taxon>Bacilli</taxon>
        <taxon>Bacillales</taxon>
        <taxon>Sporolactobacillaceae</taxon>
        <taxon>Sporolactobacillus</taxon>
    </lineage>
</organism>
<dbReference type="RefSeq" id="WP_249100389.1">
    <property type="nucleotide sequence ID" value="NZ_JAMAST010000006.1"/>
</dbReference>
<dbReference type="InterPro" id="IPR000871">
    <property type="entry name" value="Beta-lactam_class-A"/>
</dbReference>
<dbReference type="SUPFAM" id="SSF56601">
    <property type="entry name" value="beta-lactamase/transpeptidase-like"/>
    <property type="match status" value="1"/>
</dbReference>
<evidence type="ECO:0000313" key="3">
    <source>
        <dbReference type="Proteomes" id="UP001203004"/>
    </source>
</evidence>